<proteinExistence type="predicted"/>
<sequence>QSDMELKVLDACSIAEQFASVYNQTFYQQSTQFSPSSSVIAQYLLHLYPY</sequence>
<name>A0A9N9CJX8_9GLOM</name>
<comment type="caution">
    <text evidence="1">The sequence shown here is derived from an EMBL/GenBank/DDBJ whole genome shotgun (WGS) entry which is preliminary data.</text>
</comment>
<dbReference type="EMBL" id="CAJVPK010001935">
    <property type="protein sequence ID" value="CAG8602645.1"/>
    <property type="molecule type" value="Genomic_DNA"/>
</dbReference>
<evidence type="ECO:0000313" key="2">
    <source>
        <dbReference type="Proteomes" id="UP000789706"/>
    </source>
</evidence>
<gene>
    <name evidence="1" type="ORF">DEBURN_LOCUS9597</name>
</gene>
<dbReference type="AlphaFoldDB" id="A0A9N9CJX8"/>
<protein>
    <submittedName>
        <fullName evidence="1">596_t:CDS:1</fullName>
    </submittedName>
</protein>
<keyword evidence="2" id="KW-1185">Reference proteome</keyword>
<dbReference type="Proteomes" id="UP000789706">
    <property type="component" value="Unassembled WGS sequence"/>
</dbReference>
<accession>A0A9N9CJX8</accession>
<feature type="non-terminal residue" evidence="1">
    <location>
        <position position="1"/>
    </location>
</feature>
<organism evidence="1 2">
    <name type="scientific">Diversispora eburnea</name>
    <dbReference type="NCBI Taxonomy" id="1213867"/>
    <lineage>
        <taxon>Eukaryota</taxon>
        <taxon>Fungi</taxon>
        <taxon>Fungi incertae sedis</taxon>
        <taxon>Mucoromycota</taxon>
        <taxon>Glomeromycotina</taxon>
        <taxon>Glomeromycetes</taxon>
        <taxon>Diversisporales</taxon>
        <taxon>Diversisporaceae</taxon>
        <taxon>Diversispora</taxon>
    </lineage>
</organism>
<reference evidence="1" key="1">
    <citation type="submission" date="2021-06" db="EMBL/GenBank/DDBJ databases">
        <authorList>
            <person name="Kallberg Y."/>
            <person name="Tangrot J."/>
            <person name="Rosling A."/>
        </authorList>
    </citation>
    <scope>NUCLEOTIDE SEQUENCE</scope>
    <source>
        <strain evidence="1">AZ414A</strain>
    </source>
</reference>
<evidence type="ECO:0000313" key="1">
    <source>
        <dbReference type="EMBL" id="CAG8602645.1"/>
    </source>
</evidence>